<dbReference type="InterPro" id="IPR011009">
    <property type="entry name" value="Kinase-like_dom_sf"/>
</dbReference>
<dbReference type="NCBIfam" id="TIGR02905">
    <property type="entry name" value="spore_yutH"/>
    <property type="match status" value="1"/>
</dbReference>
<gene>
    <name evidence="1" type="primary">yutH</name>
    <name evidence="1" type="ORF">DRW41_09490</name>
</gene>
<dbReference type="Proteomes" id="UP000257144">
    <property type="component" value="Unassembled WGS sequence"/>
</dbReference>
<dbReference type="InterPro" id="IPR047175">
    <property type="entry name" value="CotS-like"/>
</dbReference>
<proteinExistence type="predicted"/>
<dbReference type="PANTHER" id="PTHR39179:SF2">
    <property type="entry name" value="ENDOSPORE COAT-ASSOCIATED PROTEIN YUTH"/>
    <property type="match status" value="1"/>
</dbReference>
<dbReference type="GO" id="GO:0042601">
    <property type="term" value="C:endospore-forming forespore"/>
    <property type="evidence" value="ECO:0007669"/>
    <property type="project" value="TreeGrafter"/>
</dbReference>
<comment type="caution">
    <text evidence="1">The sequence shown here is derived from an EMBL/GenBank/DDBJ whole genome shotgun (WGS) entry which is preliminary data.</text>
</comment>
<organism evidence="1 2">
    <name type="scientific">Neobacillus piezotolerans</name>
    <dbReference type="NCBI Taxonomy" id="2259171"/>
    <lineage>
        <taxon>Bacteria</taxon>
        <taxon>Bacillati</taxon>
        <taxon>Bacillota</taxon>
        <taxon>Bacilli</taxon>
        <taxon>Bacillales</taxon>
        <taxon>Bacillaceae</taxon>
        <taxon>Neobacillus</taxon>
    </lineage>
</organism>
<dbReference type="AlphaFoldDB" id="A0A3D8GR06"/>
<keyword evidence="1" id="KW-0946">Virion</keyword>
<dbReference type="Gene3D" id="3.90.1200.10">
    <property type="match status" value="1"/>
</dbReference>
<dbReference type="InterPro" id="IPR014254">
    <property type="entry name" value="Spore_coat_YutH"/>
</dbReference>
<accession>A0A3D8GR06</accession>
<evidence type="ECO:0000313" key="2">
    <source>
        <dbReference type="Proteomes" id="UP000257144"/>
    </source>
</evidence>
<sequence>MLGQMLEKIYGITNGEYLRLESYDAFRGNGFYYIVVSPRGKDEEEAAELQKIAAHLSAYGDRNVPAVLPTKSGSIIAEWEGGKYCLLASGPPERQGQMRLGRKLAKFHERGRMVPFQVEKTARIGQWKNMWETRLDQMERVWSERIFQPAADEFERMFIESFPYFTGLAENAIQYLVDTELDEEAETVDGGTVCHERFTEGAWGREYILKNPMDWVFDHRSRDLAEWARGRFLHNSRTCGPEIARFFSDYRGIAPLSKFSWRLLYARLLFPLHYLETVESYYSANRESVQKALEDRLNTILKQTSDYEQFTAAFFVTAGSPFAGALPGPEWQSNR</sequence>
<dbReference type="SUPFAM" id="SSF56112">
    <property type="entry name" value="Protein kinase-like (PK-like)"/>
    <property type="match status" value="1"/>
</dbReference>
<keyword evidence="1" id="KW-0167">Capsid protein</keyword>
<protein>
    <submittedName>
        <fullName evidence="1">Spore coat protein YutH</fullName>
    </submittedName>
</protein>
<dbReference type="PANTHER" id="PTHR39179">
    <property type="entry name" value="SPORE COAT PROTEIN I"/>
    <property type="match status" value="1"/>
</dbReference>
<dbReference type="EMBL" id="QNQT01000003">
    <property type="protein sequence ID" value="RDU36925.1"/>
    <property type="molecule type" value="Genomic_DNA"/>
</dbReference>
<reference evidence="1 2" key="1">
    <citation type="submission" date="2018-07" db="EMBL/GenBank/DDBJ databases">
        <title>Bacillus sp. YLB-04 draft genome sequence.</title>
        <authorList>
            <person name="Yu L."/>
            <person name="Tang X."/>
        </authorList>
    </citation>
    <scope>NUCLEOTIDE SEQUENCE [LARGE SCALE GENOMIC DNA]</scope>
    <source>
        <strain evidence="1 2">YLB-04</strain>
    </source>
</reference>
<evidence type="ECO:0000313" key="1">
    <source>
        <dbReference type="EMBL" id="RDU36925.1"/>
    </source>
</evidence>
<dbReference type="RefSeq" id="WP_115451753.1">
    <property type="nucleotide sequence ID" value="NZ_QNQT01000003.1"/>
</dbReference>
<name>A0A3D8GR06_9BACI</name>
<keyword evidence="2" id="KW-1185">Reference proteome</keyword>
<dbReference type="OrthoDB" id="2986702at2"/>